<dbReference type="GO" id="GO:0000978">
    <property type="term" value="F:RNA polymerase II cis-regulatory region sequence-specific DNA binding"/>
    <property type="evidence" value="ECO:0007669"/>
    <property type="project" value="TreeGrafter"/>
</dbReference>
<evidence type="ECO:0000256" key="2">
    <source>
        <dbReference type="ARBA" id="ARBA00022723"/>
    </source>
</evidence>
<protein>
    <recommendedName>
        <fullName evidence="9">C2H2-type domain-containing protein</fullName>
    </recommendedName>
</protein>
<sequence length="147" mass="16790">MDVKTNVWHSLAEIGSFVNKPYNHTLTQSLSKPVIPKVVCLYRPPGVYDDLQGVHVGQKVIWGSMRCSIFQQKTPLFKTRVVELGNPYQTSRFRCGTCSYSTNVSTNLKYHLLTHTGEKPFRCEFCGKHFRHPTSLRQHSIAHNTVV</sequence>
<dbReference type="SMART" id="SM00355">
    <property type="entry name" value="ZnF_C2H2"/>
    <property type="match status" value="2"/>
</dbReference>
<accession>A0A8X6S600</accession>
<organism evidence="10 11">
    <name type="scientific">Trichonephila clavipes</name>
    <name type="common">Golden silk orbweaver</name>
    <name type="synonym">Nephila clavipes</name>
    <dbReference type="NCBI Taxonomy" id="2585209"/>
    <lineage>
        <taxon>Eukaryota</taxon>
        <taxon>Metazoa</taxon>
        <taxon>Ecdysozoa</taxon>
        <taxon>Arthropoda</taxon>
        <taxon>Chelicerata</taxon>
        <taxon>Arachnida</taxon>
        <taxon>Araneae</taxon>
        <taxon>Araneomorphae</taxon>
        <taxon>Entelegynae</taxon>
        <taxon>Araneoidea</taxon>
        <taxon>Nephilidae</taxon>
        <taxon>Trichonephila</taxon>
    </lineage>
</organism>
<evidence type="ECO:0000313" key="11">
    <source>
        <dbReference type="Proteomes" id="UP000887159"/>
    </source>
</evidence>
<keyword evidence="6" id="KW-0539">Nucleus</keyword>
<gene>
    <name evidence="10" type="primary">AVEN_173322_1</name>
    <name evidence="10" type="ORF">TNCV_3505261</name>
</gene>
<feature type="domain" description="C2H2-type" evidence="9">
    <location>
        <begin position="121"/>
        <end position="143"/>
    </location>
</feature>
<proteinExistence type="inferred from homology"/>
<evidence type="ECO:0000259" key="9">
    <source>
        <dbReference type="PROSITE" id="PS50157"/>
    </source>
</evidence>
<comment type="similarity">
    <text evidence="7">Belongs to the snail C2H2-type zinc-finger protein family.</text>
</comment>
<comment type="subcellular location">
    <subcellularLocation>
        <location evidence="1">Nucleus</location>
    </subcellularLocation>
</comment>
<dbReference type="SUPFAM" id="SSF57667">
    <property type="entry name" value="beta-beta-alpha zinc fingers"/>
    <property type="match status" value="1"/>
</dbReference>
<reference evidence="10" key="1">
    <citation type="submission" date="2020-08" db="EMBL/GenBank/DDBJ databases">
        <title>Multicomponent nature underlies the extraordinary mechanical properties of spider dragline silk.</title>
        <authorList>
            <person name="Kono N."/>
            <person name="Nakamura H."/>
            <person name="Mori M."/>
            <person name="Yoshida Y."/>
            <person name="Ohtoshi R."/>
            <person name="Malay A.D."/>
            <person name="Moran D.A.P."/>
            <person name="Tomita M."/>
            <person name="Numata K."/>
            <person name="Arakawa K."/>
        </authorList>
    </citation>
    <scope>NUCLEOTIDE SEQUENCE</scope>
</reference>
<dbReference type="FunFam" id="3.30.160.60:FF:000065">
    <property type="entry name" value="B-cell CLL/lymphoma 6, member B"/>
    <property type="match status" value="1"/>
</dbReference>
<dbReference type="InterPro" id="IPR013087">
    <property type="entry name" value="Znf_C2H2_type"/>
</dbReference>
<evidence type="ECO:0000256" key="5">
    <source>
        <dbReference type="ARBA" id="ARBA00022833"/>
    </source>
</evidence>
<feature type="domain" description="C2H2-type" evidence="9">
    <location>
        <begin position="93"/>
        <end position="120"/>
    </location>
</feature>
<dbReference type="EMBL" id="BMAU01021233">
    <property type="protein sequence ID" value="GFY02646.1"/>
    <property type="molecule type" value="Genomic_DNA"/>
</dbReference>
<dbReference type="GO" id="GO:0000981">
    <property type="term" value="F:DNA-binding transcription factor activity, RNA polymerase II-specific"/>
    <property type="evidence" value="ECO:0007669"/>
    <property type="project" value="TreeGrafter"/>
</dbReference>
<evidence type="ECO:0000256" key="6">
    <source>
        <dbReference type="ARBA" id="ARBA00023242"/>
    </source>
</evidence>
<dbReference type="PANTHER" id="PTHR24388">
    <property type="entry name" value="ZINC FINGER PROTEIN"/>
    <property type="match status" value="1"/>
</dbReference>
<dbReference type="InterPro" id="IPR050527">
    <property type="entry name" value="Snail/Krueppel_Znf"/>
</dbReference>
<keyword evidence="11" id="KW-1185">Reference proteome</keyword>
<keyword evidence="3" id="KW-0677">Repeat</keyword>
<evidence type="ECO:0000256" key="1">
    <source>
        <dbReference type="ARBA" id="ARBA00004123"/>
    </source>
</evidence>
<evidence type="ECO:0000256" key="3">
    <source>
        <dbReference type="ARBA" id="ARBA00022737"/>
    </source>
</evidence>
<keyword evidence="5" id="KW-0862">Zinc</keyword>
<evidence type="ECO:0000256" key="7">
    <source>
        <dbReference type="ARBA" id="ARBA00037948"/>
    </source>
</evidence>
<dbReference type="PROSITE" id="PS00028">
    <property type="entry name" value="ZINC_FINGER_C2H2_1"/>
    <property type="match status" value="1"/>
</dbReference>
<dbReference type="Pfam" id="PF00096">
    <property type="entry name" value="zf-C2H2"/>
    <property type="match status" value="1"/>
</dbReference>
<dbReference type="Gene3D" id="3.30.160.60">
    <property type="entry name" value="Classic Zinc Finger"/>
    <property type="match status" value="2"/>
</dbReference>
<evidence type="ECO:0000256" key="4">
    <source>
        <dbReference type="ARBA" id="ARBA00022771"/>
    </source>
</evidence>
<dbReference type="GO" id="GO:0005634">
    <property type="term" value="C:nucleus"/>
    <property type="evidence" value="ECO:0007669"/>
    <property type="project" value="UniProtKB-SubCell"/>
</dbReference>
<dbReference type="InterPro" id="IPR036236">
    <property type="entry name" value="Znf_C2H2_sf"/>
</dbReference>
<name>A0A8X6S600_TRICX</name>
<dbReference type="Proteomes" id="UP000887159">
    <property type="component" value="Unassembled WGS sequence"/>
</dbReference>
<keyword evidence="2" id="KW-0479">Metal-binding</keyword>
<dbReference type="PANTHER" id="PTHR24388:SF54">
    <property type="entry name" value="PROTEIN ESCARGOT"/>
    <property type="match status" value="1"/>
</dbReference>
<dbReference type="PROSITE" id="PS50157">
    <property type="entry name" value="ZINC_FINGER_C2H2_2"/>
    <property type="match status" value="2"/>
</dbReference>
<dbReference type="AlphaFoldDB" id="A0A8X6S600"/>
<comment type="caution">
    <text evidence="10">The sequence shown here is derived from an EMBL/GenBank/DDBJ whole genome shotgun (WGS) entry which is preliminary data.</text>
</comment>
<dbReference type="GO" id="GO:0008270">
    <property type="term" value="F:zinc ion binding"/>
    <property type="evidence" value="ECO:0007669"/>
    <property type="project" value="UniProtKB-KW"/>
</dbReference>
<evidence type="ECO:0000256" key="8">
    <source>
        <dbReference type="PROSITE-ProRule" id="PRU00042"/>
    </source>
</evidence>
<keyword evidence="4 8" id="KW-0863">Zinc-finger</keyword>
<evidence type="ECO:0000313" key="10">
    <source>
        <dbReference type="EMBL" id="GFY02646.1"/>
    </source>
</evidence>